<organism evidence="1 2">
    <name type="scientific">Glutamicibacter bergerei</name>
    <dbReference type="NCBI Taxonomy" id="256702"/>
    <lineage>
        <taxon>Bacteria</taxon>
        <taxon>Bacillati</taxon>
        <taxon>Actinomycetota</taxon>
        <taxon>Actinomycetes</taxon>
        <taxon>Micrococcales</taxon>
        <taxon>Micrococcaceae</taxon>
        <taxon>Glutamicibacter</taxon>
    </lineage>
</organism>
<evidence type="ECO:0000313" key="1">
    <source>
        <dbReference type="EMBL" id="MFC4718108.1"/>
    </source>
</evidence>
<accession>A0ABV9MU00</accession>
<dbReference type="Proteomes" id="UP001595884">
    <property type="component" value="Unassembled WGS sequence"/>
</dbReference>
<comment type="caution">
    <text evidence="1">The sequence shown here is derived from an EMBL/GenBank/DDBJ whole genome shotgun (WGS) entry which is preliminary data.</text>
</comment>
<keyword evidence="2" id="KW-1185">Reference proteome</keyword>
<evidence type="ECO:0000313" key="2">
    <source>
        <dbReference type="Proteomes" id="UP001595884"/>
    </source>
</evidence>
<proteinExistence type="predicted"/>
<dbReference type="EMBL" id="JBHSHE010000098">
    <property type="protein sequence ID" value="MFC4718108.1"/>
    <property type="molecule type" value="Genomic_DNA"/>
</dbReference>
<gene>
    <name evidence="1" type="ORF">ACFO7V_18470</name>
</gene>
<dbReference type="RefSeq" id="WP_346060366.1">
    <property type="nucleotide sequence ID" value="NZ_BAAAVQ010000124.1"/>
</dbReference>
<name>A0ABV9MU00_9MICC</name>
<reference evidence="2" key="1">
    <citation type="journal article" date="2019" name="Int. J. Syst. Evol. Microbiol.">
        <title>The Global Catalogue of Microorganisms (GCM) 10K type strain sequencing project: providing services to taxonomists for standard genome sequencing and annotation.</title>
        <authorList>
            <consortium name="The Broad Institute Genomics Platform"/>
            <consortium name="The Broad Institute Genome Sequencing Center for Infectious Disease"/>
            <person name="Wu L."/>
            <person name="Ma J."/>
        </authorList>
    </citation>
    <scope>NUCLEOTIDE SEQUENCE [LARGE SCALE GENOMIC DNA]</scope>
    <source>
        <strain evidence="2">CGMCC 1.12849</strain>
    </source>
</reference>
<protein>
    <submittedName>
        <fullName evidence="1">Uncharacterized protein</fullName>
    </submittedName>
</protein>
<sequence>MSEKSWQLTERDREWLSWVGRWWFVTAENIEAEWVRKYGQANRRAVLRRVQAAREMGLVESLRMVANRPAAVWLTKEGMKLVGIRGEATRPRLAEFHHDLYVVELAQKLVAERPDTELVTERELRREDTPGGAANFDPQYAVQRRNSNAVILGGNRRVYPDLVTVRKTNGHHLIHEVEHTPKDVRRLVSLMTSYQESENVDGIRYYAFDAALDRLERARSIAVERSVSRGNRTPIQIVRWDDFMSTEKEERL</sequence>